<name>A0A9X2MX72_9BACL</name>
<reference evidence="1" key="1">
    <citation type="submission" date="2022-08" db="EMBL/GenBank/DDBJ databases">
        <title>The genomic sequence of strain Paenibacillus sp. SCIV0701.</title>
        <authorList>
            <person name="Zhao H."/>
        </authorList>
    </citation>
    <scope>NUCLEOTIDE SEQUENCE</scope>
    <source>
        <strain evidence="1">SCIV0701</strain>
    </source>
</reference>
<accession>A0A9X2MX72</accession>
<evidence type="ECO:0000313" key="1">
    <source>
        <dbReference type="EMBL" id="MCR2808007.1"/>
    </source>
</evidence>
<organism evidence="1 2">
    <name type="scientific">Paenibacillus soyae</name>
    <dbReference type="NCBI Taxonomy" id="2969249"/>
    <lineage>
        <taxon>Bacteria</taxon>
        <taxon>Bacillati</taxon>
        <taxon>Bacillota</taxon>
        <taxon>Bacilli</taxon>
        <taxon>Bacillales</taxon>
        <taxon>Paenibacillaceae</taxon>
        <taxon>Paenibacillus</taxon>
    </lineage>
</organism>
<dbReference type="AlphaFoldDB" id="A0A9X2MX72"/>
<dbReference type="Proteomes" id="UP001141950">
    <property type="component" value="Unassembled WGS sequence"/>
</dbReference>
<dbReference type="EMBL" id="JANIPJ010000040">
    <property type="protein sequence ID" value="MCR2808007.1"/>
    <property type="molecule type" value="Genomic_DNA"/>
</dbReference>
<sequence>MSKKAKKIAKQVNSGSRSLMRSVMRSGANNIGNALMEAVTEANGPSDIVFGRIMTAVRSGAIATGSEVVRERLSRL</sequence>
<proteinExistence type="predicted"/>
<gene>
    <name evidence="1" type="ORF">NQZ67_29445</name>
</gene>
<comment type="caution">
    <text evidence="1">The sequence shown here is derived from an EMBL/GenBank/DDBJ whole genome shotgun (WGS) entry which is preliminary data.</text>
</comment>
<dbReference type="RefSeq" id="WP_257453013.1">
    <property type="nucleotide sequence ID" value="NZ_JANIPJ010000040.1"/>
</dbReference>
<keyword evidence="2" id="KW-1185">Reference proteome</keyword>
<protein>
    <submittedName>
        <fullName evidence="1">Uncharacterized protein</fullName>
    </submittedName>
</protein>
<evidence type="ECO:0000313" key="2">
    <source>
        <dbReference type="Proteomes" id="UP001141950"/>
    </source>
</evidence>